<accession>A0A7R7ZKC6</accession>
<dbReference type="GO" id="GO:0071949">
    <property type="term" value="F:FAD binding"/>
    <property type="evidence" value="ECO:0007669"/>
    <property type="project" value="InterPro"/>
</dbReference>
<dbReference type="InterPro" id="IPR002938">
    <property type="entry name" value="FAD-bd"/>
</dbReference>
<feature type="domain" description="FAD-binding" evidence="4">
    <location>
        <begin position="6"/>
        <end position="88"/>
    </location>
</feature>
<evidence type="ECO:0000259" key="4">
    <source>
        <dbReference type="Pfam" id="PF01494"/>
    </source>
</evidence>
<dbReference type="GO" id="GO:0016491">
    <property type="term" value="F:oxidoreductase activity"/>
    <property type="evidence" value="ECO:0007669"/>
    <property type="project" value="UniProtKB-KW"/>
</dbReference>
<keyword evidence="3" id="KW-0560">Oxidoreductase</keyword>
<dbReference type="GeneID" id="66978545"/>
<keyword evidence="2" id="KW-0274">FAD</keyword>
<dbReference type="SUPFAM" id="SSF51905">
    <property type="entry name" value="FAD/NAD(P)-binding domain"/>
    <property type="match status" value="1"/>
</dbReference>
<proteinExistence type="predicted"/>
<evidence type="ECO:0000256" key="2">
    <source>
        <dbReference type="ARBA" id="ARBA00022827"/>
    </source>
</evidence>
<reference evidence="5" key="1">
    <citation type="submission" date="2021-01" db="EMBL/GenBank/DDBJ databases">
        <authorList>
            <consortium name="Aspergillus chevalieri M1 genome sequencing consortium"/>
            <person name="Kazuki M."/>
            <person name="Futagami T."/>
        </authorList>
    </citation>
    <scope>NUCLEOTIDE SEQUENCE</scope>
    <source>
        <strain evidence="5">M1</strain>
    </source>
</reference>
<dbReference type="AlphaFoldDB" id="A0A7R7ZKC6"/>
<evidence type="ECO:0000313" key="5">
    <source>
        <dbReference type="EMBL" id="BCR84186.1"/>
    </source>
</evidence>
<dbReference type="Gene3D" id="3.50.50.60">
    <property type="entry name" value="FAD/NAD(P)-binding domain"/>
    <property type="match status" value="1"/>
</dbReference>
<evidence type="ECO:0000256" key="3">
    <source>
        <dbReference type="ARBA" id="ARBA00023002"/>
    </source>
</evidence>
<dbReference type="RefSeq" id="XP_043132708.1">
    <property type="nucleotide sequence ID" value="XM_043276173.1"/>
</dbReference>
<reference evidence="5" key="2">
    <citation type="submission" date="2021-02" db="EMBL/GenBank/DDBJ databases">
        <title>Aspergillus chevalieri M1 genome sequence.</title>
        <authorList>
            <person name="Kadooka C."/>
            <person name="Mori K."/>
            <person name="Futagami T."/>
        </authorList>
    </citation>
    <scope>NUCLEOTIDE SEQUENCE</scope>
    <source>
        <strain evidence="5">M1</strain>
    </source>
</reference>
<keyword evidence="1" id="KW-0285">Flavoprotein</keyword>
<name>A0A7R7ZKC6_ASPCH</name>
<dbReference type="Proteomes" id="UP000637239">
    <property type="component" value="Chromosome 1"/>
</dbReference>
<dbReference type="Pfam" id="PF01494">
    <property type="entry name" value="FAD_binding_3"/>
    <property type="match status" value="1"/>
</dbReference>
<keyword evidence="6" id="KW-1185">Reference proteome</keyword>
<evidence type="ECO:0000313" key="6">
    <source>
        <dbReference type="Proteomes" id="UP000637239"/>
    </source>
</evidence>
<protein>
    <recommendedName>
        <fullName evidence="4">FAD-binding domain-containing protein</fullName>
    </recommendedName>
</protein>
<evidence type="ECO:0000256" key="1">
    <source>
        <dbReference type="ARBA" id="ARBA00022630"/>
    </source>
</evidence>
<sequence length="124" mass="13945">MPLNKMIIVGAGPTGLILGLLRAKQGIYVDLLDAGAILDKQPRAAHYASPAAYDLDRAGVLDDVTARGINHKKMVWRKIDTEAVATLPLDRMPRSANNIRWLCFHWVNWERFCMSICSDNLRQE</sequence>
<dbReference type="KEGG" id="ache:ACHE_11588A"/>
<gene>
    <name evidence="5" type="ORF">ACHE_11588A</name>
</gene>
<organism evidence="5 6">
    <name type="scientific">Aspergillus chevalieri</name>
    <name type="common">Eurotium chevalieri</name>
    <dbReference type="NCBI Taxonomy" id="182096"/>
    <lineage>
        <taxon>Eukaryota</taxon>
        <taxon>Fungi</taxon>
        <taxon>Dikarya</taxon>
        <taxon>Ascomycota</taxon>
        <taxon>Pezizomycotina</taxon>
        <taxon>Eurotiomycetes</taxon>
        <taxon>Eurotiomycetidae</taxon>
        <taxon>Eurotiales</taxon>
        <taxon>Aspergillaceae</taxon>
        <taxon>Aspergillus</taxon>
        <taxon>Aspergillus subgen. Aspergillus</taxon>
    </lineage>
</organism>
<dbReference type="InterPro" id="IPR036188">
    <property type="entry name" value="FAD/NAD-bd_sf"/>
</dbReference>
<dbReference type="EMBL" id="AP024416">
    <property type="protein sequence ID" value="BCR84186.1"/>
    <property type="molecule type" value="Genomic_DNA"/>
</dbReference>